<dbReference type="InterPro" id="IPR019405">
    <property type="entry name" value="Lactonase_7-beta_prop"/>
</dbReference>
<sequence>MSTHAPLVLVANAGDGSISTFALADGELTRLAVTPGITGCSTFAVDAERDLVHAAVKPSHDGENAGILTLDLDRETGALTPRSRLDLPEGGLNYIALTRGGTGLLAASYGAGYGFTARVEDGEISAPVSRVAFANLHAVLASPDGAHAYFVSLGDDLIAQYALGEDMALHALAPETVPAPAGSGPRHHVISDDGASVLVLTEFTAEVLRYARDAATGTLELVGSAPASDPSAAMDVSRFGLSPQDNHVIWAADLHWGSPTVDGTRHVWASERQASTLAAVAVAPDGAMTAPSHFTVTQPQPRGFALSPDGAHLVAAGERSTSVSLYAVDGDRLTLLQETETGAGANWVRFV</sequence>
<dbReference type="InterPro" id="IPR015943">
    <property type="entry name" value="WD40/YVTN_repeat-like_dom_sf"/>
</dbReference>
<dbReference type="Proteomes" id="UP001157161">
    <property type="component" value="Unassembled WGS sequence"/>
</dbReference>
<evidence type="ECO:0000256" key="1">
    <source>
        <dbReference type="ARBA" id="ARBA00005564"/>
    </source>
</evidence>
<evidence type="ECO:0000313" key="2">
    <source>
        <dbReference type="EMBL" id="GMA33028.1"/>
    </source>
</evidence>
<comment type="caution">
    <text evidence="2">The sequence shown here is derived from an EMBL/GenBank/DDBJ whole genome shotgun (WGS) entry which is preliminary data.</text>
</comment>
<evidence type="ECO:0000313" key="3">
    <source>
        <dbReference type="Proteomes" id="UP001157161"/>
    </source>
</evidence>
<dbReference type="Pfam" id="PF10282">
    <property type="entry name" value="Lactonase"/>
    <property type="match status" value="1"/>
</dbReference>
<dbReference type="RefSeq" id="WP_284251719.1">
    <property type="nucleotide sequence ID" value="NZ_BSUM01000001.1"/>
</dbReference>
<dbReference type="AlphaFoldDB" id="A0AA37XG97"/>
<dbReference type="PANTHER" id="PTHR30344">
    <property type="entry name" value="6-PHOSPHOGLUCONOLACTONASE-RELATED"/>
    <property type="match status" value="1"/>
</dbReference>
<dbReference type="Gene3D" id="2.130.10.10">
    <property type="entry name" value="YVTN repeat-like/Quinoprotein amine dehydrogenase"/>
    <property type="match status" value="1"/>
</dbReference>
<dbReference type="InterPro" id="IPR050282">
    <property type="entry name" value="Cycloisomerase_2"/>
</dbReference>
<dbReference type="InterPro" id="IPR011045">
    <property type="entry name" value="N2O_reductase_N"/>
</dbReference>
<keyword evidence="3" id="KW-1185">Reference proteome</keyword>
<name>A0AA37XG97_9MICO</name>
<reference evidence="2" key="1">
    <citation type="journal article" date="2014" name="Int. J. Syst. Evol. Microbiol.">
        <title>Complete genome sequence of Corynebacterium casei LMG S-19264T (=DSM 44701T), isolated from a smear-ripened cheese.</title>
        <authorList>
            <consortium name="US DOE Joint Genome Institute (JGI-PGF)"/>
            <person name="Walter F."/>
            <person name="Albersmeier A."/>
            <person name="Kalinowski J."/>
            <person name="Ruckert C."/>
        </authorList>
    </citation>
    <scope>NUCLEOTIDE SEQUENCE</scope>
    <source>
        <strain evidence="2">NBRC 112290</strain>
    </source>
</reference>
<reference evidence="2" key="2">
    <citation type="submission" date="2023-02" db="EMBL/GenBank/DDBJ databases">
        <authorList>
            <person name="Sun Q."/>
            <person name="Mori K."/>
        </authorList>
    </citation>
    <scope>NUCLEOTIDE SEQUENCE</scope>
    <source>
        <strain evidence="2">NBRC 112290</strain>
    </source>
</reference>
<dbReference type="SUPFAM" id="SSF50974">
    <property type="entry name" value="Nitrous oxide reductase, N-terminal domain"/>
    <property type="match status" value="1"/>
</dbReference>
<dbReference type="GO" id="GO:0017057">
    <property type="term" value="F:6-phosphogluconolactonase activity"/>
    <property type="evidence" value="ECO:0007669"/>
    <property type="project" value="TreeGrafter"/>
</dbReference>
<proteinExistence type="inferred from homology"/>
<comment type="similarity">
    <text evidence="1">Belongs to the cycloisomerase 2 family.</text>
</comment>
<gene>
    <name evidence="2" type="primary">pgl</name>
    <name evidence="2" type="ORF">GCM10025875_30200</name>
</gene>
<dbReference type="PANTHER" id="PTHR30344:SF1">
    <property type="entry name" value="6-PHOSPHOGLUCONOLACTONASE"/>
    <property type="match status" value="1"/>
</dbReference>
<protein>
    <submittedName>
        <fullName evidence="2">6-phosphogluconolactonase</fullName>
    </submittedName>
</protein>
<dbReference type="EMBL" id="BSUM01000001">
    <property type="protein sequence ID" value="GMA33028.1"/>
    <property type="molecule type" value="Genomic_DNA"/>
</dbReference>
<dbReference type="GO" id="GO:0005829">
    <property type="term" value="C:cytosol"/>
    <property type="evidence" value="ECO:0007669"/>
    <property type="project" value="TreeGrafter"/>
</dbReference>
<organism evidence="2 3">
    <name type="scientific">Litorihabitans aurantiacus</name>
    <dbReference type="NCBI Taxonomy" id="1930061"/>
    <lineage>
        <taxon>Bacteria</taxon>
        <taxon>Bacillati</taxon>
        <taxon>Actinomycetota</taxon>
        <taxon>Actinomycetes</taxon>
        <taxon>Micrococcales</taxon>
        <taxon>Beutenbergiaceae</taxon>
        <taxon>Litorihabitans</taxon>
    </lineage>
</organism>
<accession>A0AA37XG97</accession>